<evidence type="ECO:0000313" key="18">
    <source>
        <dbReference type="Proteomes" id="UP000184041"/>
    </source>
</evidence>
<sequence>MLDRYIQLLREGEIVAFPTETVYGLGADAWNPSAIQKIFDRKERPTDNPLIVHVASIPSVEQFAREISADARLLMQRFWPGPLTLIFKKKPGVLDLVTAGLDTVGVRWPSHPLSQELIAGAGPLAAPSANTSGRPSPTKAQHVREDFGEQFPVIDAGETAIGLESTVLDLSRQPYRIYRPGAISKQEIEEATGKKVEQDAGDRSPDTETRSPGTKYTHYAPDAAVRWLDDDETIDIDSATLYLLHSRRAGQEGKNIVAYEGDFQQLARELYDRFRQADHRGYNTVAIEPFTGGDREDPLVPALENRIKKAVG</sequence>
<evidence type="ECO:0000256" key="6">
    <source>
        <dbReference type="ARBA" id="ARBA00022679"/>
    </source>
</evidence>
<dbReference type="PANTHER" id="PTHR17490:SF16">
    <property type="entry name" value="THREONYLCARBAMOYL-AMP SYNTHASE"/>
    <property type="match status" value="1"/>
</dbReference>
<protein>
    <recommendedName>
        <fullName evidence="4 13">Threonylcarbamoyl-AMP synthase</fullName>
        <shortName evidence="13">TC-AMP synthase</shortName>
        <ecNumber evidence="3 13">2.7.7.87</ecNumber>
    </recommendedName>
    <alternativeName>
        <fullName evidence="11 13">L-threonylcarbamoyladenylate synthase</fullName>
    </alternativeName>
</protein>
<keyword evidence="10 13" id="KW-0067">ATP-binding</keyword>
<organism evidence="17 18">
    <name type="scientific">Fodinibius roseus</name>
    <dbReference type="NCBI Taxonomy" id="1194090"/>
    <lineage>
        <taxon>Bacteria</taxon>
        <taxon>Pseudomonadati</taxon>
        <taxon>Balneolota</taxon>
        <taxon>Balneolia</taxon>
        <taxon>Balneolales</taxon>
        <taxon>Balneolaceae</taxon>
        <taxon>Fodinibius</taxon>
    </lineage>
</organism>
<feature type="binding site" evidence="14">
    <location>
        <position position="103"/>
    </location>
    <ligand>
        <name>ATP</name>
        <dbReference type="ChEBI" id="CHEBI:30616"/>
    </ligand>
</feature>
<evidence type="ECO:0000256" key="12">
    <source>
        <dbReference type="ARBA" id="ARBA00048366"/>
    </source>
</evidence>
<keyword evidence="6 13" id="KW-0808">Transferase</keyword>
<accession>A0A1M5GWP8</accession>
<dbReference type="Gene3D" id="3.90.870.10">
    <property type="entry name" value="DHBP synthase"/>
    <property type="match status" value="1"/>
</dbReference>
<gene>
    <name evidence="17" type="ORF">SAMN05443144_11851</name>
</gene>
<dbReference type="RefSeq" id="WP_211483205.1">
    <property type="nucleotide sequence ID" value="NZ_FQUS01000018.1"/>
</dbReference>
<evidence type="ECO:0000256" key="7">
    <source>
        <dbReference type="ARBA" id="ARBA00022694"/>
    </source>
</evidence>
<comment type="function">
    <text evidence="13">Required for the formation of a threonylcarbamoyl group on adenosine at position 37 (t(6)A37) in tRNAs that read codons beginning with adenine.</text>
</comment>
<dbReference type="InterPro" id="IPR010923">
    <property type="entry name" value="T(6)A37_SUA5"/>
</dbReference>
<evidence type="ECO:0000256" key="4">
    <source>
        <dbReference type="ARBA" id="ARBA00015492"/>
    </source>
</evidence>
<dbReference type="GO" id="GO:0005737">
    <property type="term" value="C:cytoplasm"/>
    <property type="evidence" value="ECO:0007669"/>
    <property type="project" value="UniProtKB-SubCell"/>
</dbReference>
<feature type="binding site" evidence="14">
    <location>
        <position position="48"/>
    </location>
    <ligand>
        <name>ATP</name>
        <dbReference type="ChEBI" id="CHEBI:30616"/>
    </ligand>
</feature>
<evidence type="ECO:0000256" key="14">
    <source>
        <dbReference type="PIRSR" id="PIRSR004930-1"/>
    </source>
</evidence>
<evidence type="ECO:0000256" key="10">
    <source>
        <dbReference type="ARBA" id="ARBA00022840"/>
    </source>
</evidence>
<evidence type="ECO:0000259" key="16">
    <source>
        <dbReference type="PROSITE" id="PS51163"/>
    </source>
</evidence>
<evidence type="ECO:0000256" key="8">
    <source>
        <dbReference type="ARBA" id="ARBA00022695"/>
    </source>
</evidence>
<keyword evidence="5 13" id="KW-0963">Cytoplasm</keyword>
<evidence type="ECO:0000256" key="1">
    <source>
        <dbReference type="ARBA" id="ARBA00004496"/>
    </source>
</evidence>
<dbReference type="Gene3D" id="3.40.50.11030">
    <property type="entry name" value="Threonylcarbamoyl-AMP synthase, C-terminal domain"/>
    <property type="match status" value="1"/>
</dbReference>
<keyword evidence="8 13" id="KW-0548">Nucleotidyltransferase</keyword>
<reference evidence="17 18" key="1">
    <citation type="submission" date="2016-11" db="EMBL/GenBank/DDBJ databases">
        <authorList>
            <person name="Jaros S."/>
            <person name="Januszkiewicz K."/>
            <person name="Wedrychowicz H."/>
        </authorList>
    </citation>
    <scope>NUCLEOTIDE SEQUENCE [LARGE SCALE GENOMIC DNA]</scope>
    <source>
        <strain evidence="17 18">DSM 21986</strain>
    </source>
</reference>
<keyword evidence="7 13" id="KW-0819">tRNA processing</keyword>
<dbReference type="PIRSF" id="PIRSF004930">
    <property type="entry name" value="Tln_factor_SUA5"/>
    <property type="match status" value="1"/>
</dbReference>
<dbReference type="GO" id="GO:0006450">
    <property type="term" value="P:regulation of translational fidelity"/>
    <property type="evidence" value="ECO:0007669"/>
    <property type="project" value="TreeGrafter"/>
</dbReference>
<dbReference type="Pfam" id="PF03481">
    <property type="entry name" value="Sua5_C"/>
    <property type="match status" value="1"/>
</dbReference>
<comment type="subcellular location">
    <subcellularLocation>
        <location evidence="1 13">Cytoplasm</location>
    </subcellularLocation>
</comment>
<feature type="binding site" evidence="14">
    <location>
        <position position="21"/>
    </location>
    <ligand>
        <name>L-threonine</name>
        <dbReference type="ChEBI" id="CHEBI:57926"/>
    </ligand>
</feature>
<dbReference type="GO" id="GO:0000049">
    <property type="term" value="F:tRNA binding"/>
    <property type="evidence" value="ECO:0007669"/>
    <property type="project" value="TreeGrafter"/>
</dbReference>
<dbReference type="Pfam" id="PF01300">
    <property type="entry name" value="Sua5_yciO_yrdC"/>
    <property type="match status" value="1"/>
</dbReference>
<dbReference type="EMBL" id="FQUS01000018">
    <property type="protein sequence ID" value="SHG07862.1"/>
    <property type="molecule type" value="Genomic_DNA"/>
</dbReference>
<dbReference type="AlphaFoldDB" id="A0A1M5GWP8"/>
<dbReference type="NCBIfam" id="TIGR00057">
    <property type="entry name" value="L-threonylcarbamoyladenylate synthase"/>
    <property type="match status" value="1"/>
</dbReference>
<dbReference type="EC" id="2.7.7.87" evidence="3 13"/>
<dbReference type="Proteomes" id="UP000184041">
    <property type="component" value="Unassembled WGS sequence"/>
</dbReference>
<feature type="binding site" evidence="14">
    <location>
        <position position="179"/>
    </location>
    <ligand>
        <name>ATP</name>
        <dbReference type="ChEBI" id="CHEBI:30616"/>
    </ligand>
</feature>
<dbReference type="STRING" id="1194090.SAMN05443144_11851"/>
<dbReference type="SUPFAM" id="SSF55821">
    <property type="entry name" value="YrdC/RibB"/>
    <property type="match status" value="1"/>
</dbReference>
<feature type="binding site" evidence="14">
    <location>
        <position position="107"/>
    </location>
    <ligand>
        <name>L-threonine</name>
        <dbReference type="ChEBI" id="CHEBI:57926"/>
    </ligand>
</feature>
<keyword evidence="9 13" id="KW-0547">Nucleotide-binding</keyword>
<dbReference type="GO" id="GO:0005524">
    <property type="term" value="F:ATP binding"/>
    <property type="evidence" value="ECO:0007669"/>
    <property type="project" value="UniProtKB-UniRule"/>
</dbReference>
<dbReference type="GO" id="GO:0003725">
    <property type="term" value="F:double-stranded RNA binding"/>
    <property type="evidence" value="ECO:0007669"/>
    <property type="project" value="UniProtKB-UniRule"/>
</dbReference>
<comment type="similarity">
    <text evidence="2 13">Belongs to the SUA5 family.</text>
</comment>
<feature type="domain" description="YrdC-like" evidence="16">
    <location>
        <begin position="1"/>
        <end position="183"/>
    </location>
</feature>
<evidence type="ECO:0000313" key="17">
    <source>
        <dbReference type="EMBL" id="SHG07862.1"/>
    </source>
</evidence>
<name>A0A1M5GWP8_9BACT</name>
<feature type="binding site" evidence="14">
    <location>
        <position position="136"/>
    </location>
    <ligand>
        <name>ATP</name>
        <dbReference type="ChEBI" id="CHEBI:30616"/>
    </ligand>
</feature>
<evidence type="ECO:0000256" key="15">
    <source>
        <dbReference type="SAM" id="MobiDB-lite"/>
    </source>
</evidence>
<dbReference type="GO" id="GO:0061710">
    <property type="term" value="F:L-threonylcarbamoyladenylate synthase"/>
    <property type="evidence" value="ECO:0007669"/>
    <property type="project" value="UniProtKB-EC"/>
</dbReference>
<dbReference type="InterPro" id="IPR038385">
    <property type="entry name" value="Sua5/YwlC_C"/>
</dbReference>
<comment type="catalytic activity">
    <reaction evidence="12 13">
        <text>L-threonine + hydrogencarbonate + ATP = L-threonylcarbamoyladenylate + diphosphate + H2O</text>
        <dbReference type="Rhea" id="RHEA:36407"/>
        <dbReference type="ChEBI" id="CHEBI:15377"/>
        <dbReference type="ChEBI" id="CHEBI:17544"/>
        <dbReference type="ChEBI" id="CHEBI:30616"/>
        <dbReference type="ChEBI" id="CHEBI:33019"/>
        <dbReference type="ChEBI" id="CHEBI:57926"/>
        <dbReference type="ChEBI" id="CHEBI:73682"/>
        <dbReference type="EC" id="2.7.7.87"/>
    </reaction>
</comment>
<feature type="binding site" evidence="14">
    <location>
        <position position="53"/>
    </location>
    <ligand>
        <name>L-threonine</name>
        <dbReference type="ChEBI" id="CHEBI:57926"/>
    </ligand>
</feature>
<evidence type="ECO:0000256" key="9">
    <source>
        <dbReference type="ARBA" id="ARBA00022741"/>
    </source>
</evidence>
<feature type="binding site" evidence="14">
    <location>
        <position position="165"/>
    </location>
    <ligand>
        <name>L-threonine</name>
        <dbReference type="ChEBI" id="CHEBI:57926"/>
    </ligand>
</feature>
<dbReference type="FunFam" id="3.90.870.10:FF:000009">
    <property type="entry name" value="Threonylcarbamoyl-AMP synthase, putative"/>
    <property type="match status" value="1"/>
</dbReference>
<feature type="compositionally biased region" description="Basic and acidic residues" evidence="15">
    <location>
        <begin position="188"/>
        <end position="209"/>
    </location>
</feature>
<proteinExistence type="inferred from homology"/>
<feature type="binding site" evidence="14">
    <location>
        <position position="126"/>
    </location>
    <ligand>
        <name>L-threonine</name>
        <dbReference type="ChEBI" id="CHEBI:57926"/>
    </ligand>
</feature>
<evidence type="ECO:0000256" key="11">
    <source>
        <dbReference type="ARBA" id="ARBA00029774"/>
    </source>
</evidence>
<dbReference type="GO" id="GO:0008033">
    <property type="term" value="P:tRNA processing"/>
    <property type="evidence" value="ECO:0007669"/>
    <property type="project" value="UniProtKB-KW"/>
</dbReference>
<evidence type="ECO:0000256" key="5">
    <source>
        <dbReference type="ARBA" id="ARBA00022490"/>
    </source>
</evidence>
<keyword evidence="18" id="KW-1185">Reference proteome</keyword>
<dbReference type="PANTHER" id="PTHR17490">
    <property type="entry name" value="SUA5"/>
    <property type="match status" value="1"/>
</dbReference>
<evidence type="ECO:0000256" key="2">
    <source>
        <dbReference type="ARBA" id="ARBA00007663"/>
    </source>
</evidence>
<dbReference type="InterPro" id="IPR017945">
    <property type="entry name" value="DHBP_synth_RibB-like_a/b_dom"/>
</dbReference>
<feature type="region of interest" description="Disordered" evidence="15">
    <location>
        <begin position="188"/>
        <end position="217"/>
    </location>
</feature>
<feature type="binding site" evidence="14">
    <location>
        <position position="219"/>
    </location>
    <ligand>
        <name>ATP</name>
        <dbReference type="ChEBI" id="CHEBI:30616"/>
    </ligand>
</feature>
<feature type="binding site" evidence="14">
    <location>
        <position position="44"/>
    </location>
    <ligand>
        <name>ATP</name>
        <dbReference type="ChEBI" id="CHEBI:30616"/>
    </ligand>
</feature>
<dbReference type="InterPro" id="IPR050156">
    <property type="entry name" value="TC-AMP_synthase_SUA5"/>
</dbReference>
<dbReference type="InterPro" id="IPR005145">
    <property type="entry name" value="Sua5_C"/>
</dbReference>
<dbReference type="PROSITE" id="PS51163">
    <property type="entry name" value="YRDC"/>
    <property type="match status" value="1"/>
</dbReference>
<evidence type="ECO:0000256" key="3">
    <source>
        <dbReference type="ARBA" id="ARBA00012584"/>
    </source>
</evidence>
<dbReference type="InterPro" id="IPR006070">
    <property type="entry name" value="Sua5-like_dom"/>
</dbReference>
<feature type="binding site" evidence="14">
    <location>
        <position position="128"/>
    </location>
    <ligand>
        <name>ATP</name>
        <dbReference type="ChEBI" id="CHEBI:30616"/>
    </ligand>
</feature>
<evidence type="ECO:0000256" key="13">
    <source>
        <dbReference type="PIRNR" id="PIRNR004930"/>
    </source>
</evidence>